<dbReference type="EMBL" id="CAJQUM010000001">
    <property type="protein sequence ID" value="CAG4884076.1"/>
    <property type="molecule type" value="Genomic_DNA"/>
</dbReference>
<feature type="signal peptide" evidence="1">
    <location>
        <begin position="1"/>
        <end position="29"/>
    </location>
</feature>
<evidence type="ECO:0000313" key="2">
    <source>
        <dbReference type="EMBL" id="CAG4884076.1"/>
    </source>
</evidence>
<keyword evidence="3" id="KW-1185">Reference proteome</keyword>
<evidence type="ECO:0000256" key="1">
    <source>
        <dbReference type="SAM" id="SignalP"/>
    </source>
</evidence>
<dbReference type="PROSITE" id="PS51318">
    <property type="entry name" value="TAT"/>
    <property type="match status" value="1"/>
</dbReference>
<dbReference type="AlphaFoldDB" id="A0A916J7Z9"/>
<dbReference type="InterPro" id="IPR006311">
    <property type="entry name" value="TAT_signal"/>
</dbReference>
<accession>A0A916J7Z9</accession>
<gene>
    <name evidence="2" type="ORF">GTOL_11959</name>
</gene>
<organism evidence="2 3">
    <name type="scientific">Georgfuchsia toluolica</name>
    <dbReference type="NCBI Taxonomy" id="424218"/>
    <lineage>
        <taxon>Bacteria</taxon>
        <taxon>Pseudomonadati</taxon>
        <taxon>Pseudomonadota</taxon>
        <taxon>Betaproteobacteria</taxon>
        <taxon>Nitrosomonadales</taxon>
        <taxon>Sterolibacteriaceae</taxon>
        <taxon>Georgfuchsia</taxon>
    </lineage>
</organism>
<keyword evidence="1" id="KW-0732">Signal</keyword>
<dbReference type="RefSeq" id="WP_220635960.1">
    <property type="nucleotide sequence ID" value="NZ_CAJQUM010000001.1"/>
</dbReference>
<name>A0A916J7Z9_9PROT</name>
<comment type="caution">
    <text evidence="2">The sequence shown here is derived from an EMBL/GenBank/DDBJ whole genome shotgun (WGS) entry which is preliminary data.</text>
</comment>
<reference evidence="2" key="1">
    <citation type="submission" date="2021-04" db="EMBL/GenBank/DDBJ databases">
        <authorList>
            <person name="Hornung B."/>
        </authorList>
    </citation>
    <scope>NUCLEOTIDE SEQUENCE</scope>
    <source>
        <strain evidence="2">G5G6</strain>
    </source>
</reference>
<feature type="chain" id="PRO_5036812375" description="FecR protein domain-containing protein" evidence="1">
    <location>
        <begin position="30"/>
        <end position="222"/>
    </location>
</feature>
<dbReference type="Proteomes" id="UP000742786">
    <property type="component" value="Unassembled WGS sequence"/>
</dbReference>
<evidence type="ECO:0008006" key="4">
    <source>
        <dbReference type="Google" id="ProtNLM"/>
    </source>
</evidence>
<proteinExistence type="predicted"/>
<sequence length="222" mass="23904">MIAQGMPRRVWLRACAAAGLAGVFPRVLAGGPDAVVVPGMHRLRGDVTVNGQPAHAGQFIKAGDMIATGSDAEAIYVIGESAFLQRESSVVRFGADVVADFMRIVSGKILSVFGRGDKRLAVSTAVLGIRGTACYIEEQVGRTYFCLCYGEAEVVPVAAPQERETIRSKRHDHPIYIYADPAMPKSMVKAEILNHTDAELAMLESLVGRVPPFAGREDYKSL</sequence>
<evidence type="ECO:0000313" key="3">
    <source>
        <dbReference type="Proteomes" id="UP000742786"/>
    </source>
</evidence>
<protein>
    <recommendedName>
        <fullName evidence="4">FecR protein domain-containing protein</fullName>
    </recommendedName>
</protein>